<name>A0ABS5RSE7_9HYPH</name>
<protein>
    <recommendedName>
        <fullName evidence="4">TonB C-terminal domain-containing protein</fullName>
    </recommendedName>
</protein>
<reference evidence="2 3" key="1">
    <citation type="submission" date="2021-03" db="EMBL/GenBank/DDBJ databases">
        <title>Tianweitania aestuarii sp. nov., isolated from a tidal flat.</title>
        <authorList>
            <person name="Park S."/>
            <person name="Yoon J.-H."/>
        </authorList>
    </citation>
    <scope>NUCLEOTIDE SEQUENCE [LARGE SCALE GENOMIC DNA]</scope>
    <source>
        <strain evidence="2 3">BSSL-BM11</strain>
    </source>
</reference>
<dbReference type="Proteomes" id="UP001297272">
    <property type="component" value="Unassembled WGS sequence"/>
</dbReference>
<keyword evidence="3" id="KW-1185">Reference proteome</keyword>
<evidence type="ECO:0000313" key="3">
    <source>
        <dbReference type="Proteomes" id="UP001297272"/>
    </source>
</evidence>
<dbReference type="Gene3D" id="3.30.1150.10">
    <property type="match status" value="1"/>
</dbReference>
<organism evidence="2 3">
    <name type="scientific">Tianweitania aestuarii</name>
    <dbReference type="NCBI Taxonomy" id="2814886"/>
    <lineage>
        <taxon>Bacteria</taxon>
        <taxon>Pseudomonadati</taxon>
        <taxon>Pseudomonadota</taxon>
        <taxon>Alphaproteobacteria</taxon>
        <taxon>Hyphomicrobiales</taxon>
        <taxon>Phyllobacteriaceae</taxon>
        <taxon>Tianweitania</taxon>
    </lineage>
</organism>
<dbReference type="EMBL" id="JAFMNX010000001">
    <property type="protein sequence ID" value="MBS9719936.1"/>
    <property type="molecule type" value="Genomic_DNA"/>
</dbReference>
<accession>A0ABS5RSE7</accession>
<feature type="chain" id="PRO_5045601786" description="TonB C-terminal domain-containing protein" evidence="1">
    <location>
        <begin position="21"/>
        <end position="123"/>
    </location>
</feature>
<feature type="signal peptide" evidence="1">
    <location>
        <begin position="1"/>
        <end position="20"/>
    </location>
</feature>
<dbReference type="RefSeq" id="WP_213983523.1">
    <property type="nucleotide sequence ID" value="NZ_JAFMNX010000001.1"/>
</dbReference>
<keyword evidence="1" id="KW-0732">Signal</keyword>
<evidence type="ECO:0008006" key="4">
    <source>
        <dbReference type="Google" id="ProtNLM"/>
    </source>
</evidence>
<evidence type="ECO:0000256" key="1">
    <source>
        <dbReference type="SAM" id="SignalP"/>
    </source>
</evidence>
<gene>
    <name evidence="2" type="ORF">JYU29_04450</name>
</gene>
<sequence length="123" mass="13438">MKRFLLGLMFMAGTMLPAHAAEPAAHFAQRLHQHLMTVRGDARVVAVAREASPSNVTVEFQLDPDGRVDNPKIVHSILSQDAQRAILAALGDLPPIPLDGYAAEATYRLPLRLEYTEPAMPAQ</sequence>
<dbReference type="SUPFAM" id="SSF74653">
    <property type="entry name" value="TolA/TonB C-terminal domain"/>
    <property type="match status" value="1"/>
</dbReference>
<proteinExistence type="predicted"/>
<comment type="caution">
    <text evidence="2">The sequence shown here is derived from an EMBL/GenBank/DDBJ whole genome shotgun (WGS) entry which is preliminary data.</text>
</comment>
<evidence type="ECO:0000313" key="2">
    <source>
        <dbReference type="EMBL" id="MBS9719936.1"/>
    </source>
</evidence>